<dbReference type="RefSeq" id="WP_227018566.1">
    <property type="nucleotide sequence ID" value="NZ_JAGSND010000007.1"/>
</dbReference>
<accession>A0A8J7W2Z8</accession>
<proteinExistence type="predicted"/>
<dbReference type="EMBL" id="JAGSND010000007">
    <property type="protein sequence ID" value="MBR0598438.1"/>
    <property type="molecule type" value="Genomic_DNA"/>
</dbReference>
<reference evidence="1" key="1">
    <citation type="submission" date="2021-04" db="EMBL/GenBank/DDBJ databases">
        <title>Sinoanaerobacter chloroacetimidivorans sp. nov., an obligate anaerobic bacterium isolated from anaerobic sludge.</title>
        <authorList>
            <person name="Bao Y."/>
        </authorList>
    </citation>
    <scope>NUCLEOTIDE SEQUENCE</scope>
    <source>
        <strain evidence="1">BAD-6</strain>
    </source>
</reference>
<comment type="caution">
    <text evidence="1">The sequence shown here is derived from an EMBL/GenBank/DDBJ whole genome shotgun (WGS) entry which is preliminary data.</text>
</comment>
<reference evidence="1" key="2">
    <citation type="submission" date="2021-04" db="EMBL/GenBank/DDBJ databases">
        <authorList>
            <person name="Liu J."/>
        </authorList>
    </citation>
    <scope>NUCLEOTIDE SEQUENCE</scope>
    <source>
        <strain evidence="1">BAD-6</strain>
    </source>
</reference>
<dbReference type="Proteomes" id="UP000675664">
    <property type="component" value="Unassembled WGS sequence"/>
</dbReference>
<sequence length="215" mass="24333">MIETNQEKPTQPEYLALRSLCKNLADCVEHIIQTAMESGQTEYTVPYETISEETGINVEFNDAILTAVHEMLLERPELSELEALETAFHLEVSQQQNSRVEKNNLPRLGDLLACEWKDLHLIHDEIDQLPATIVELSNTTLTESGRAAWADILNAKVKQIYAGSYGLQMEVTGVKASRLKEFSYMLAGYCSIEEYEMWVAGETEPNRELEQSCSE</sequence>
<protein>
    <submittedName>
        <fullName evidence="1">Uncharacterized protein</fullName>
    </submittedName>
</protein>
<dbReference type="AlphaFoldDB" id="A0A8J7W2Z8"/>
<keyword evidence="2" id="KW-1185">Reference proteome</keyword>
<name>A0A8J7W2Z8_9FIRM</name>
<evidence type="ECO:0000313" key="2">
    <source>
        <dbReference type="Proteomes" id="UP000675664"/>
    </source>
</evidence>
<evidence type="ECO:0000313" key="1">
    <source>
        <dbReference type="EMBL" id="MBR0598438.1"/>
    </source>
</evidence>
<gene>
    <name evidence="1" type="ORF">KCX82_11165</name>
</gene>
<organism evidence="1 2">
    <name type="scientific">Sinanaerobacter chloroacetimidivorans</name>
    <dbReference type="NCBI Taxonomy" id="2818044"/>
    <lineage>
        <taxon>Bacteria</taxon>
        <taxon>Bacillati</taxon>
        <taxon>Bacillota</taxon>
        <taxon>Clostridia</taxon>
        <taxon>Peptostreptococcales</taxon>
        <taxon>Anaerovoracaceae</taxon>
        <taxon>Sinanaerobacter</taxon>
    </lineage>
</organism>